<dbReference type="CDD" id="cd01335">
    <property type="entry name" value="Radical_SAM"/>
    <property type="match status" value="1"/>
</dbReference>
<keyword evidence="4" id="KW-0408">Iron</keyword>
<organism evidence="7 8">
    <name type="scientific">Tectimicrobiota bacterium</name>
    <dbReference type="NCBI Taxonomy" id="2528274"/>
    <lineage>
        <taxon>Bacteria</taxon>
        <taxon>Pseudomonadati</taxon>
        <taxon>Nitrospinota/Tectimicrobiota group</taxon>
        <taxon>Candidatus Tectimicrobiota</taxon>
    </lineage>
</organism>
<comment type="cofactor">
    <cofactor evidence="1">
        <name>[4Fe-4S] cluster</name>
        <dbReference type="ChEBI" id="CHEBI:49883"/>
    </cofactor>
</comment>
<dbReference type="Pfam" id="PF04055">
    <property type="entry name" value="Radical_SAM"/>
    <property type="match status" value="1"/>
</dbReference>
<protein>
    <submittedName>
        <fullName evidence="7">Radical SAM protein</fullName>
    </submittedName>
</protein>
<keyword evidence="5" id="KW-0411">Iron-sulfur</keyword>
<dbReference type="GO" id="GO:0046872">
    <property type="term" value="F:metal ion binding"/>
    <property type="evidence" value="ECO:0007669"/>
    <property type="project" value="UniProtKB-KW"/>
</dbReference>
<keyword evidence="2" id="KW-0949">S-adenosyl-L-methionine</keyword>
<reference evidence="7" key="1">
    <citation type="submission" date="2019-03" db="EMBL/GenBank/DDBJ databases">
        <title>Lake Tanganyika Metagenome-Assembled Genomes (MAGs).</title>
        <authorList>
            <person name="Tran P."/>
        </authorList>
    </citation>
    <scope>NUCLEOTIDE SEQUENCE</scope>
    <source>
        <strain evidence="7">K_DeepCast_65m_m2_066</strain>
    </source>
</reference>
<evidence type="ECO:0000256" key="5">
    <source>
        <dbReference type="ARBA" id="ARBA00023014"/>
    </source>
</evidence>
<dbReference type="SMART" id="SM00729">
    <property type="entry name" value="Elp3"/>
    <property type="match status" value="1"/>
</dbReference>
<keyword evidence="3" id="KW-0479">Metal-binding</keyword>
<sequence>MPLNIVLVNPPIYDFSAYDFWLKPYGLLQVAGYLRGQASLALFDYLDRCHPLAPSLPVQHTGTWERGPFYAEDVPKPPVFAKIPRTYRRYGLPRALFQAFLAAAEPFDVALIQTVMTYWYPGVREVIEDIRARAPQTRIVLGGVYATLCPQHARSLGADLVVDHASLEPLWQLLQCSPRLQELPLWESYDDLRVGVLKLADGCPFTCTYCSVPQVYPPFIARPLERSLAELAWLRQCGAQQVAFYDDALLFKPAQILLPFLREVLRRGLEGPFHTPNALNARFITPDIANLMVQAGFQTFYLGFESSAYTWQRHTGGKVYAHELERAVEALVRAGADIRQITAYLIMAHPQTEQQDVEASMHFAHALGLRLMLSEFSPIPGTPDGERCRAWVDLDEPLWHNKTVFPLLFLGAAEVQRLKALCRALNSQL</sequence>
<dbReference type="Proteomes" id="UP000712673">
    <property type="component" value="Unassembled WGS sequence"/>
</dbReference>
<comment type="caution">
    <text evidence="7">The sequence shown here is derived from an EMBL/GenBank/DDBJ whole genome shotgun (WGS) entry which is preliminary data.</text>
</comment>
<dbReference type="SUPFAM" id="SSF102114">
    <property type="entry name" value="Radical SAM enzymes"/>
    <property type="match status" value="1"/>
</dbReference>
<evidence type="ECO:0000256" key="3">
    <source>
        <dbReference type="ARBA" id="ARBA00022723"/>
    </source>
</evidence>
<dbReference type="InterPro" id="IPR058240">
    <property type="entry name" value="rSAM_sf"/>
</dbReference>
<evidence type="ECO:0000259" key="6">
    <source>
        <dbReference type="PROSITE" id="PS51918"/>
    </source>
</evidence>
<dbReference type="Gene3D" id="3.40.50.280">
    <property type="entry name" value="Cobalamin-binding domain"/>
    <property type="match status" value="1"/>
</dbReference>
<dbReference type="PANTHER" id="PTHR43409">
    <property type="entry name" value="ANAEROBIC MAGNESIUM-PROTOPORPHYRIN IX MONOMETHYL ESTER CYCLASE-RELATED"/>
    <property type="match status" value="1"/>
</dbReference>
<evidence type="ECO:0000256" key="2">
    <source>
        <dbReference type="ARBA" id="ARBA00022691"/>
    </source>
</evidence>
<dbReference type="GO" id="GO:0051536">
    <property type="term" value="F:iron-sulfur cluster binding"/>
    <property type="evidence" value="ECO:0007669"/>
    <property type="project" value="UniProtKB-KW"/>
</dbReference>
<dbReference type="SFLD" id="SFLDG01082">
    <property type="entry name" value="B12-binding_domain_containing"/>
    <property type="match status" value="1"/>
</dbReference>
<dbReference type="SFLD" id="SFLDS00029">
    <property type="entry name" value="Radical_SAM"/>
    <property type="match status" value="1"/>
</dbReference>
<dbReference type="InterPro" id="IPR051198">
    <property type="entry name" value="BchE-like"/>
</dbReference>
<evidence type="ECO:0000313" key="8">
    <source>
        <dbReference type="Proteomes" id="UP000712673"/>
    </source>
</evidence>
<dbReference type="EMBL" id="VGLS01000002">
    <property type="protein sequence ID" value="MBM3222209.1"/>
    <property type="molecule type" value="Genomic_DNA"/>
</dbReference>
<dbReference type="InterPro" id="IPR006638">
    <property type="entry name" value="Elp3/MiaA/NifB-like_rSAM"/>
</dbReference>
<dbReference type="GO" id="GO:0003824">
    <property type="term" value="F:catalytic activity"/>
    <property type="evidence" value="ECO:0007669"/>
    <property type="project" value="InterPro"/>
</dbReference>
<dbReference type="PANTHER" id="PTHR43409:SF15">
    <property type="entry name" value="PUTATIVE-RELATED"/>
    <property type="match status" value="1"/>
</dbReference>
<evidence type="ECO:0000313" key="7">
    <source>
        <dbReference type="EMBL" id="MBM3222209.1"/>
    </source>
</evidence>
<dbReference type="GO" id="GO:0005829">
    <property type="term" value="C:cytosol"/>
    <property type="evidence" value="ECO:0007669"/>
    <property type="project" value="TreeGrafter"/>
</dbReference>
<feature type="domain" description="Radical SAM core" evidence="6">
    <location>
        <begin position="189"/>
        <end position="429"/>
    </location>
</feature>
<evidence type="ECO:0000256" key="1">
    <source>
        <dbReference type="ARBA" id="ARBA00001966"/>
    </source>
</evidence>
<gene>
    <name evidence="7" type="ORF">FJZ47_00170</name>
</gene>
<dbReference type="PROSITE" id="PS51918">
    <property type="entry name" value="RADICAL_SAM"/>
    <property type="match status" value="1"/>
</dbReference>
<accession>A0A938B0T9</accession>
<dbReference type="InterPro" id="IPR007197">
    <property type="entry name" value="rSAM"/>
</dbReference>
<name>A0A938B0T9_UNCTE</name>
<proteinExistence type="predicted"/>
<dbReference type="InterPro" id="IPR023404">
    <property type="entry name" value="rSAM_horseshoe"/>
</dbReference>
<evidence type="ECO:0000256" key="4">
    <source>
        <dbReference type="ARBA" id="ARBA00023004"/>
    </source>
</evidence>
<dbReference type="Gene3D" id="3.80.30.20">
    <property type="entry name" value="tm_1862 like domain"/>
    <property type="match status" value="1"/>
</dbReference>
<dbReference type="AlphaFoldDB" id="A0A938B0T9"/>